<feature type="domain" description="COMM" evidence="2">
    <location>
        <begin position="234"/>
        <end position="304"/>
    </location>
</feature>
<dbReference type="Pfam" id="PF07258">
    <property type="entry name" value="COMM_domain"/>
    <property type="match status" value="1"/>
</dbReference>
<accession>A0A8C4RDJ7</accession>
<organism evidence="3 4">
    <name type="scientific">Eptatretus burgeri</name>
    <name type="common">Inshore hagfish</name>
    <dbReference type="NCBI Taxonomy" id="7764"/>
    <lineage>
        <taxon>Eukaryota</taxon>
        <taxon>Metazoa</taxon>
        <taxon>Chordata</taxon>
        <taxon>Craniata</taxon>
        <taxon>Vertebrata</taxon>
        <taxon>Cyclostomata</taxon>
        <taxon>Myxini</taxon>
        <taxon>Myxiniformes</taxon>
        <taxon>Myxinidae</taxon>
        <taxon>Eptatretinae</taxon>
        <taxon>Eptatretus</taxon>
    </lineage>
</organism>
<evidence type="ECO:0000256" key="1">
    <source>
        <dbReference type="SAM" id="MobiDB-lite"/>
    </source>
</evidence>
<dbReference type="Ensembl" id="ENSEBUT00000028400.1">
    <property type="protein sequence ID" value="ENSEBUP00000027824.1"/>
    <property type="gene ID" value="ENSEBUG00000017023.1"/>
</dbReference>
<dbReference type="GeneTree" id="ENSGT00390000018121"/>
<sequence length="304" mass="33651">MFTRVWTQNGPGMDSEWTQNGPGMDSEWTRNGPGMDPEWTRYGPRMDPVPTANKFTLLAAYDSLNSKTNVCDGFTVVSSRKRKTLRDRRLTQKKGAFTNEESVGNVPAVVTDVTRQCSPAMDPESTRNGPGMDPEWTRTRYLRPTSLPYLPLLHGAADELCGRDGPRLCRQIVATQSLHEWQDTFRMSRDALAQAAQGVESTSGSSELMECVAGRRAELKAGVLHATHNISDVRLSDFNWVLKLALSSDRLARLQTPLLSLGLNVEGPGVDGYHEQISLEMGRAELQSLVSTLEQASKVVQQTK</sequence>
<dbReference type="PROSITE" id="PS51269">
    <property type="entry name" value="COMM"/>
    <property type="match status" value="1"/>
</dbReference>
<dbReference type="Proteomes" id="UP000694388">
    <property type="component" value="Unplaced"/>
</dbReference>
<feature type="region of interest" description="Disordered" evidence="1">
    <location>
        <begin position="1"/>
        <end position="34"/>
    </location>
</feature>
<evidence type="ECO:0000313" key="3">
    <source>
        <dbReference type="Ensembl" id="ENSEBUP00000027824.1"/>
    </source>
</evidence>
<dbReference type="InterPro" id="IPR017920">
    <property type="entry name" value="COMM"/>
</dbReference>
<proteinExistence type="predicted"/>
<dbReference type="AlphaFoldDB" id="A0A8C4RDJ7"/>
<reference evidence="3" key="1">
    <citation type="submission" date="2025-08" db="UniProtKB">
        <authorList>
            <consortium name="Ensembl"/>
        </authorList>
    </citation>
    <scope>IDENTIFICATION</scope>
</reference>
<name>A0A8C4RDJ7_EPTBU</name>
<evidence type="ECO:0000259" key="2">
    <source>
        <dbReference type="PROSITE" id="PS51269"/>
    </source>
</evidence>
<reference evidence="3" key="2">
    <citation type="submission" date="2025-09" db="UniProtKB">
        <authorList>
            <consortium name="Ensembl"/>
        </authorList>
    </citation>
    <scope>IDENTIFICATION</scope>
</reference>
<keyword evidence="4" id="KW-1185">Reference proteome</keyword>
<protein>
    <recommendedName>
        <fullName evidence="2">COMM domain-containing protein</fullName>
    </recommendedName>
</protein>
<evidence type="ECO:0000313" key="4">
    <source>
        <dbReference type="Proteomes" id="UP000694388"/>
    </source>
</evidence>
<feature type="compositionally biased region" description="Polar residues" evidence="1">
    <location>
        <begin position="1"/>
        <end position="21"/>
    </location>
</feature>